<dbReference type="PANTHER" id="PTHR12110:SF53">
    <property type="entry name" value="BLR5974 PROTEIN"/>
    <property type="match status" value="1"/>
</dbReference>
<comment type="caution">
    <text evidence="3">The sequence shown here is derived from an EMBL/GenBank/DDBJ whole genome shotgun (WGS) entry which is preliminary data.</text>
</comment>
<dbReference type="Proteomes" id="UP000543598">
    <property type="component" value="Unassembled WGS sequence"/>
</dbReference>
<dbReference type="Gene3D" id="3.20.20.150">
    <property type="entry name" value="Divalent-metal-dependent TIM barrel enzymes"/>
    <property type="match status" value="1"/>
</dbReference>
<reference evidence="3 4" key="1">
    <citation type="submission" date="2020-05" db="EMBL/GenBank/DDBJ databases">
        <title>MicrobeNet Type strains.</title>
        <authorList>
            <person name="Nicholson A.C."/>
        </authorList>
    </citation>
    <scope>NUCLEOTIDE SEQUENCE [LARGE SCALE GENOMIC DNA]</scope>
    <source>
        <strain evidence="3 4">JCM 14282</strain>
    </source>
</reference>
<dbReference type="EMBL" id="JABEMB010000025">
    <property type="protein sequence ID" value="NNH04878.1"/>
    <property type="molecule type" value="Genomic_DNA"/>
</dbReference>
<dbReference type="InterPro" id="IPR036237">
    <property type="entry name" value="Xyl_isomerase-like_sf"/>
</dbReference>
<keyword evidence="1" id="KW-0119">Carbohydrate metabolism</keyword>
<keyword evidence="4" id="KW-1185">Reference proteome</keyword>
<dbReference type="PANTHER" id="PTHR12110">
    <property type="entry name" value="HYDROXYPYRUVATE ISOMERASE"/>
    <property type="match status" value="1"/>
</dbReference>
<evidence type="ECO:0000256" key="1">
    <source>
        <dbReference type="ARBA" id="ARBA00023277"/>
    </source>
</evidence>
<proteinExistence type="predicted"/>
<dbReference type="SUPFAM" id="SSF51658">
    <property type="entry name" value="Xylose isomerase-like"/>
    <property type="match status" value="1"/>
</dbReference>
<gene>
    <name evidence="3" type="ORF">HLA99_13575</name>
</gene>
<dbReference type="GO" id="GO:0016853">
    <property type="term" value="F:isomerase activity"/>
    <property type="evidence" value="ECO:0007669"/>
    <property type="project" value="UniProtKB-KW"/>
</dbReference>
<dbReference type="InterPro" id="IPR013022">
    <property type="entry name" value="Xyl_isomerase-like_TIM-brl"/>
</dbReference>
<feature type="domain" description="Xylose isomerase-like TIM barrel" evidence="2">
    <location>
        <begin position="15"/>
        <end position="259"/>
    </location>
</feature>
<accession>A0A7Y2M4C9</accession>
<protein>
    <submittedName>
        <fullName evidence="3">Sugar phosphate isomerase/epimerase</fullName>
    </submittedName>
</protein>
<name>A0A7Y2M4C9_9MICO</name>
<evidence type="ECO:0000259" key="2">
    <source>
        <dbReference type="Pfam" id="PF01261"/>
    </source>
</evidence>
<sequence length="307" mass="34586">MWPWKWDAPYDTAIQRIADTGFRATELMAWNNDILVDYYTPETIDKLRGILAERDLTLSQFMLLVPQLSSGDAEIRKAAIAQYKRGVDVAVDLGAPNINTVTHYPFDITMPRITDRPHVQVFTVDVPSGLDWRQNWNEYIASLREIVDYADSKGKTFSLEPHPFRYGATTEALLRIIDAVDSPALRVNLDPSHLFPAGDIIHVAIHRLEGRVVHCHFSDNDGLTNVHWRPGKGKIDWEKALIALKETGFDGVISLELEDIPGVARGIAKVPGVYRGYVEATEEFVEEHRIGLAYLTELAHKVGMTVE</sequence>
<dbReference type="Pfam" id="PF01261">
    <property type="entry name" value="AP_endonuc_2"/>
    <property type="match status" value="1"/>
</dbReference>
<evidence type="ECO:0000313" key="4">
    <source>
        <dbReference type="Proteomes" id="UP000543598"/>
    </source>
</evidence>
<organism evidence="3 4">
    <name type="scientific">Microbacterium ulmi</name>
    <dbReference type="NCBI Taxonomy" id="179095"/>
    <lineage>
        <taxon>Bacteria</taxon>
        <taxon>Bacillati</taxon>
        <taxon>Actinomycetota</taxon>
        <taxon>Actinomycetes</taxon>
        <taxon>Micrococcales</taxon>
        <taxon>Microbacteriaceae</taxon>
        <taxon>Microbacterium</taxon>
    </lineage>
</organism>
<dbReference type="InterPro" id="IPR050312">
    <property type="entry name" value="IolE/XylAMocC-like"/>
</dbReference>
<dbReference type="RefSeq" id="WP_170283269.1">
    <property type="nucleotide sequence ID" value="NZ_BAAANA010000002.1"/>
</dbReference>
<keyword evidence="3" id="KW-0413">Isomerase</keyword>
<dbReference type="AlphaFoldDB" id="A0A7Y2M4C9"/>
<evidence type="ECO:0000313" key="3">
    <source>
        <dbReference type="EMBL" id="NNH04878.1"/>
    </source>
</evidence>